<protein>
    <recommendedName>
        <fullName evidence="1">DUF4216 domain-containing protein</fullName>
    </recommendedName>
</protein>
<proteinExistence type="predicted"/>
<dbReference type="Proteomes" id="UP000242715">
    <property type="component" value="Unassembled WGS sequence"/>
</dbReference>
<dbReference type="PANTHER" id="PTHR10775">
    <property type="entry name" value="OS08G0208400 PROTEIN"/>
    <property type="match status" value="1"/>
</dbReference>
<reference evidence="3" key="1">
    <citation type="journal article" date="2017" name="Front. Plant Sci.">
        <title>Climate Clever Clovers: New Paradigm to Reduce the Environmental Footprint of Ruminants by Breeding Low Methanogenic Forages Utilizing Haplotype Variation.</title>
        <authorList>
            <person name="Kaur P."/>
            <person name="Appels R."/>
            <person name="Bayer P.E."/>
            <person name="Keeble-Gagnere G."/>
            <person name="Wang J."/>
            <person name="Hirakawa H."/>
            <person name="Shirasawa K."/>
            <person name="Vercoe P."/>
            <person name="Stefanova K."/>
            <person name="Durmic Z."/>
            <person name="Nichols P."/>
            <person name="Revell C."/>
            <person name="Isobe S.N."/>
            <person name="Edwards D."/>
            <person name="Erskine W."/>
        </authorList>
    </citation>
    <scope>NUCLEOTIDE SEQUENCE [LARGE SCALE GENOMIC DNA]</scope>
    <source>
        <strain evidence="3">cv. Daliak</strain>
    </source>
</reference>
<accession>A0A2Z6P9S2</accession>
<dbReference type="OrthoDB" id="1430611at2759"/>
<sequence length="614" mass="70895">MKKVVRDHLIGKGFLQGYDTWVYHGERISLTPMEIDEGVQDKEHSLDDIDGNASFNGLLELLKEAMPNLNIPESFNKTKAMIRDLGLDYKKIHACPNDCMLYWKEHENDETCSTCKASRWKEFTQVDSEFEDPKYDHKVPAKVLRHFPLIPRIQRLFMYSKTVEPMRWHDEGHSKDGKLRHPADGQAWKDFDMLHPEFASEPRNSEYTMLSLLIPGPQSPGNDIDVYLQPLIEKLKELWEFGVETYDASKDQTFQLRASLLWTISDYPGRKMCYMDHRVFLPANHPWRADIKSFNGKEEDRSAPPMLRGKTKDHVNARYDLKKMGIREELHPIDIGGGRVTIANASFSMNAQEKSTFCSVLKAAKLPDGSASNISKYFSEWFKTRALKDDVPFHLKALSRGPNTVAKRFSGYVINGYRFHTMKRDARRKTQNSGVTLVSLTESFASSKDENPKTSLVTYYGAINDIIELDYYGQVKFVLFKCDWFEAKEENYRLTSVNFNKKCYQTDPFVLASQVHQCFYVRDPSNENKHYVMKTVPRDLFNMGDQSTVNAEEGYHNDPFDDIQILNASNNDNEPDWVRGDIPAIIVDKPTHVMNEVENEDDSDLDDTLLDFMD</sequence>
<evidence type="ECO:0000313" key="2">
    <source>
        <dbReference type="EMBL" id="GAU46340.1"/>
    </source>
</evidence>
<dbReference type="Pfam" id="PF02992">
    <property type="entry name" value="Transposase_21"/>
    <property type="match status" value="2"/>
</dbReference>
<dbReference type="InterPro" id="IPR004242">
    <property type="entry name" value="Transposase_21"/>
</dbReference>
<gene>
    <name evidence="2" type="ORF">TSUD_401990</name>
</gene>
<dbReference type="AlphaFoldDB" id="A0A2Z6P9S2"/>
<keyword evidence="3" id="KW-1185">Reference proteome</keyword>
<dbReference type="EMBL" id="DF974202">
    <property type="protein sequence ID" value="GAU46340.1"/>
    <property type="molecule type" value="Genomic_DNA"/>
</dbReference>
<feature type="domain" description="DUF4216" evidence="1">
    <location>
        <begin position="467"/>
        <end position="529"/>
    </location>
</feature>
<evidence type="ECO:0000313" key="3">
    <source>
        <dbReference type="Proteomes" id="UP000242715"/>
    </source>
</evidence>
<dbReference type="Pfam" id="PF13952">
    <property type="entry name" value="DUF4216"/>
    <property type="match status" value="1"/>
</dbReference>
<evidence type="ECO:0000259" key="1">
    <source>
        <dbReference type="Pfam" id="PF13952"/>
    </source>
</evidence>
<dbReference type="InterPro" id="IPR025312">
    <property type="entry name" value="DUF4216"/>
</dbReference>
<dbReference type="PANTHER" id="PTHR10775:SF190">
    <property type="entry name" value="TNP2-LIKE TRANSPOSON PROTEIN"/>
    <property type="match status" value="1"/>
</dbReference>
<organism evidence="2 3">
    <name type="scientific">Trifolium subterraneum</name>
    <name type="common">Subterranean clover</name>
    <dbReference type="NCBI Taxonomy" id="3900"/>
    <lineage>
        <taxon>Eukaryota</taxon>
        <taxon>Viridiplantae</taxon>
        <taxon>Streptophyta</taxon>
        <taxon>Embryophyta</taxon>
        <taxon>Tracheophyta</taxon>
        <taxon>Spermatophyta</taxon>
        <taxon>Magnoliopsida</taxon>
        <taxon>eudicotyledons</taxon>
        <taxon>Gunneridae</taxon>
        <taxon>Pentapetalae</taxon>
        <taxon>rosids</taxon>
        <taxon>fabids</taxon>
        <taxon>Fabales</taxon>
        <taxon>Fabaceae</taxon>
        <taxon>Papilionoideae</taxon>
        <taxon>50 kb inversion clade</taxon>
        <taxon>NPAAA clade</taxon>
        <taxon>Hologalegina</taxon>
        <taxon>IRL clade</taxon>
        <taxon>Trifolieae</taxon>
        <taxon>Trifolium</taxon>
    </lineage>
</organism>
<name>A0A2Z6P9S2_TRISU</name>